<dbReference type="InterPro" id="IPR029058">
    <property type="entry name" value="AB_hydrolase_fold"/>
</dbReference>
<dbReference type="Gene3D" id="3.40.50.1820">
    <property type="entry name" value="alpha/beta hydrolase"/>
    <property type="match status" value="1"/>
</dbReference>
<reference evidence="7" key="4">
    <citation type="submission" date="2015-06" db="UniProtKB">
        <authorList>
            <consortium name="EnsemblMetazoa"/>
        </authorList>
    </citation>
    <scope>IDENTIFICATION</scope>
</reference>
<accession>W5JTP7</accession>
<reference evidence="6 8" key="1">
    <citation type="journal article" date="2010" name="BMC Genomics">
        <title>Combination of measures distinguishes pre-miRNAs from other stem-loops in the genome of the newly sequenced Anopheles darlingi.</title>
        <authorList>
            <person name="Mendes N.D."/>
            <person name="Freitas A.T."/>
            <person name="Vasconcelos A.T."/>
            <person name="Sagot M.F."/>
        </authorList>
    </citation>
    <scope>NUCLEOTIDE SEQUENCE</scope>
</reference>
<organism evidence="6">
    <name type="scientific">Anopheles darlingi</name>
    <name type="common">Mosquito</name>
    <dbReference type="NCBI Taxonomy" id="43151"/>
    <lineage>
        <taxon>Eukaryota</taxon>
        <taxon>Metazoa</taxon>
        <taxon>Ecdysozoa</taxon>
        <taxon>Arthropoda</taxon>
        <taxon>Hexapoda</taxon>
        <taxon>Insecta</taxon>
        <taxon>Pterygota</taxon>
        <taxon>Neoptera</taxon>
        <taxon>Endopterygota</taxon>
        <taxon>Diptera</taxon>
        <taxon>Nematocera</taxon>
        <taxon>Culicoidea</taxon>
        <taxon>Culicidae</taxon>
        <taxon>Anophelinae</taxon>
        <taxon>Anopheles</taxon>
    </lineage>
</organism>
<evidence type="ECO:0000256" key="4">
    <source>
        <dbReference type="RuleBase" id="RU004262"/>
    </source>
</evidence>
<protein>
    <recommendedName>
        <fullName evidence="5">Lipase domain-containing protein</fullName>
    </recommendedName>
</protein>
<dbReference type="FunFam" id="3.40.50.1820:FF:000076">
    <property type="entry name" value="phospholipase A1"/>
    <property type="match status" value="1"/>
</dbReference>
<name>W5JTP7_ANODA</name>
<dbReference type="VEuPathDB" id="VectorBase:ADAR2_005439"/>
<dbReference type="EMBL" id="ADMH02000476">
    <property type="protein sequence ID" value="ETN66330.1"/>
    <property type="molecule type" value="Genomic_DNA"/>
</dbReference>
<evidence type="ECO:0000259" key="5">
    <source>
        <dbReference type="Pfam" id="PF00151"/>
    </source>
</evidence>
<dbReference type="VEuPathDB" id="VectorBase:ADAC001885"/>
<evidence type="ECO:0000313" key="6">
    <source>
        <dbReference type="EMBL" id="ETN66330.1"/>
    </source>
</evidence>
<reference evidence="6" key="3">
    <citation type="journal article" date="2013" name="Nucleic Acids Res.">
        <title>The genome of Anopheles darlingi, the main neotropical malaria vector.</title>
        <authorList>
            <person name="Marinotti O."/>
            <person name="Cerqueira G.C."/>
            <person name="de Almeida L.G."/>
            <person name="Ferro M.I."/>
            <person name="Loreto E.L."/>
            <person name="Zaha A."/>
            <person name="Teixeira S.M."/>
            <person name="Wespiser A.R."/>
            <person name="Almeida E Silva A."/>
            <person name="Schlindwein A.D."/>
            <person name="Pacheco A.C."/>
            <person name="Silva A.L."/>
            <person name="Graveley B.R."/>
            <person name="Walenz B.P."/>
            <person name="Lima Bde A."/>
            <person name="Ribeiro C.A."/>
            <person name="Nunes-Silva C.G."/>
            <person name="de Carvalho C.R."/>
            <person name="Soares C.M."/>
            <person name="de Menezes C.B."/>
            <person name="Matiolli C."/>
            <person name="Caffrey D."/>
            <person name="Araujo D.A."/>
            <person name="de Oliveira D.M."/>
            <person name="Golenbock D."/>
            <person name="Grisard E.C."/>
            <person name="Fantinatti-Garboggini F."/>
            <person name="de Carvalho F.M."/>
            <person name="Barcellos F.G."/>
            <person name="Prosdocimi F."/>
            <person name="May G."/>
            <person name="Azevedo Junior G.M."/>
            <person name="Guimaraes G.M."/>
            <person name="Goldman G.H."/>
            <person name="Padilha I.Q."/>
            <person name="Batista Jda S."/>
            <person name="Ferro J.A."/>
            <person name="Ribeiro J.M."/>
            <person name="Fietto J.L."/>
            <person name="Dabbas K.M."/>
            <person name="Cerdeira L."/>
            <person name="Agnez-Lima L.F."/>
            <person name="Brocchi M."/>
            <person name="de Carvalho M.O."/>
            <person name="Teixeira Mde M."/>
            <person name="Diniz Maia Mde M."/>
            <person name="Goldman M.H."/>
            <person name="Cruz Schneider M.P."/>
            <person name="Felipe M.S."/>
            <person name="Hungria M."/>
            <person name="Nicolas M.F."/>
            <person name="Pereira M."/>
            <person name="Montes M.A."/>
            <person name="Cantao M.E."/>
            <person name="Vincentz M."/>
            <person name="Rafael M.S."/>
            <person name="Silverman N."/>
            <person name="Stoco P.H."/>
            <person name="Souza R.C."/>
            <person name="Vicentini R."/>
            <person name="Gazzinelli R.T."/>
            <person name="Neves Rde O."/>
            <person name="Silva R."/>
            <person name="Astolfi-Filho S."/>
            <person name="Maciel T.E."/>
            <person name="Urmenyi T.P."/>
            <person name="Tadei W.P."/>
            <person name="Camargo E.P."/>
            <person name="de Vasconcelos A.T."/>
        </authorList>
    </citation>
    <scope>NUCLEOTIDE SEQUENCE</scope>
</reference>
<evidence type="ECO:0000313" key="8">
    <source>
        <dbReference type="Proteomes" id="UP000000673"/>
    </source>
</evidence>
<evidence type="ECO:0000256" key="3">
    <source>
        <dbReference type="ARBA" id="ARBA00022525"/>
    </source>
</evidence>
<dbReference type="GO" id="GO:0017171">
    <property type="term" value="F:serine hydrolase activity"/>
    <property type="evidence" value="ECO:0007669"/>
    <property type="project" value="TreeGrafter"/>
</dbReference>
<dbReference type="PRINTS" id="PR00821">
    <property type="entry name" value="TAGLIPASE"/>
</dbReference>
<gene>
    <name evidence="6" type="ORF">AND_001885</name>
</gene>
<proteinExistence type="inferred from homology"/>
<dbReference type="eggNOG" id="ENOG502QVXH">
    <property type="taxonomic scope" value="Eukaryota"/>
</dbReference>
<evidence type="ECO:0000256" key="2">
    <source>
        <dbReference type="ARBA" id="ARBA00010701"/>
    </source>
</evidence>
<dbReference type="InterPro" id="IPR013818">
    <property type="entry name" value="Lipase"/>
</dbReference>
<dbReference type="AlphaFoldDB" id="W5JTP7"/>
<feature type="domain" description="Lipase" evidence="5">
    <location>
        <begin position="7"/>
        <end position="255"/>
    </location>
</feature>
<dbReference type="STRING" id="43151.W5JTP7"/>
<comment type="subcellular location">
    <subcellularLocation>
        <location evidence="1">Secreted</location>
    </subcellularLocation>
</comment>
<evidence type="ECO:0000256" key="1">
    <source>
        <dbReference type="ARBA" id="ARBA00004613"/>
    </source>
</evidence>
<reference evidence="6" key="2">
    <citation type="submission" date="2010-05" db="EMBL/GenBank/DDBJ databases">
        <authorList>
            <person name="Almeida L.G."/>
            <person name="Nicolas M.F."/>
            <person name="Souza R.C."/>
            <person name="Vasconcelos A.T.R."/>
        </authorList>
    </citation>
    <scope>NUCLEOTIDE SEQUENCE</scope>
</reference>
<keyword evidence="8" id="KW-1185">Reference proteome</keyword>
<dbReference type="PANTHER" id="PTHR11610">
    <property type="entry name" value="LIPASE"/>
    <property type="match status" value="1"/>
</dbReference>
<dbReference type="GO" id="GO:0016298">
    <property type="term" value="F:lipase activity"/>
    <property type="evidence" value="ECO:0007669"/>
    <property type="project" value="InterPro"/>
</dbReference>
<dbReference type="InterPro" id="IPR000734">
    <property type="entry name" value="TAG_lipase"/>
</dbReference>
<sequence>MRIEESLEKSNLGSYFNSSLPVKVIIHGYNANMFLSQLMKMKTEYLARGSYNLIYVDWSELASGSWYPSVVSNTPHVGTCIGQMVKRITEAGASDVHVIGFSLGAHVANYVSTTVRPLRIQRITGLDPAVNSIFGKPVDDRLDPSDADFVDVFHTNALMQGKIGTCGHADFYFNGGSVQPGCWKRDFLACNHHRALDYYAESIRSQTKFWGRSCKSYFYYAFGYCEKNLQVVAGEDCPSDARGTFMLSTNAESPFAMGR</sequence>
<dbReference type="CDD" id="cd00707">
    <property type="entry name" value="Pancreat_lipase_like"/>
    <property type="match status" value="1"/>
</dbReference>
<comment type="similarity">
    <text evidence="2 4">Belongs to the AB hydrolase superfamily. Lipase family.</text>
</comment>
<dbReference type="FunCoup" id="W5JTP7">
    <property type="interactions" value="37"/>
</dbReference>
<dbReference type="EnsemblMetazoa" id="ADAC001885-RA">
    <property type="protein sequence ID" value="ADAC001885-PA"/>
    <property type="gene ID" value="ADAC001885"/>
</dbReference>
<dbReference type="Pfam" id="PF00151">
    <property type="entry name" value="Lipase"/>
    <property type="match status" value="1"/>
</dbReference>
<dbReference type="Proteomes" id="UP000000673">
    <property type="component" value="Unassembled WGS sequence"/>
</dbReference>
<keyword evidence="3" id="KW-0964">Secreted</keyword>
<evidence type="ECO:0000313" key="7">
    <source>
        <dbReference type="EnsemblMetazoa" id="ADAC001885-PA"/>
    </source>
</evidence>
<dbReference type="GO" id="GO:0005615">
    <property type="term" value="C:extracellular space"/>
    <property type="evidence" value="ECO:0007669"/>
    <property type="project" value="TreeGrafter"/>
</dbReference>
<dbReference type="PANTHER" id="PTHR11610:SF151">
    <property type="entry name" value="PHOSPHOLIPASE A1 MEMBER A-LIKE PROTEIN"/>
    <property type="match status" value="1"/>
</dbReference>
<dbReference type="HOGENOM" id="CLU_027171_8_1_1"/>
<dbReference type="OMA" id="ITVGPCK"/>
<dbReference type="GO" id="GO:0016042">
    <property type="term" value="P:lipid catabolic process"/>
    <property type="evidence" value="ECO:0007669"/>
    <property type="project" value="TreeGrafter"/>
</dbReference>
<dbReference type="SUPFAM" id="SSF53474">
    <property type="entry name" value="alpha/beta-Hydrolases"/>
    <property type="match status" value="1"/>
</dbReference>
<dbReference type="InterPro" id="IPR033906">
    <property type="entry name" value="Lipase_N"/>
</dbReference>